<dbReference type="Proteomes" id="UP001642900">
    <property type="component" value="Unassembled WGS sequence"/>
</dbReference>
<dbReference type="Pfam" id="PF02826">
    <property type="entry name" value="2-Hacid_dh_C"/>
    <property type="match status" value="1"/>
</dbReference>
<comment type="caution">
    <text evidence="4">The sequence shown here is derived from an EMBL/GenBank/DDBJ whole genome shotgun (WGS) entry which is preliminary data.</text>
</comment>
<dbReference type="GO" id="GO:0016491">
    <property type="term" value="F:oxidoreductase activity"/>
    <property type="evidence" value="ECO:0007669"/>
    <property type="project" value="UniProtKB-KW"/>
</dbReference>
<dbReference type="InterPro" id="IPR006140">
    <property type="entry name" value="D-isomer_DH_NAD-bd"/>
</dbReference>
<dbReference type="Gene3D" id="3.40.50.720">
    <property type="entry name" value="NAD(P)-binding Rossmann-like Domain"/>
    <property type="match status" value="2"/>
</dbReference>
<dbReference type="RefSeq" id="WP_165033706.1">
    <property type="nucleotide sequence ID" value="NZ_JAAKZF010000094.1"/>
</dbReference>
<evidence type="ECO:0000259" key="3">
    <source>
        <dbReference type="Pfam" id="PF02826"/>
    </source>
</evidence>
<accession>A0A6G4WKL6</accession>
<proteinExistence type="predicted"/>
<dbReference type="PANTHER" id="PTHR43333:SF1">
    <property type="entry name" value="D-ISOMER SPECIFIC 2-HYDROXYACID DEHYDROGENASE NAD-BINDING DOMAIN-CONTAINING PROTEIN"/>
    <property type="match status" value="1"/>
</dbReference>
<dbReference type="SUPFAM" id="SSF51735">
    <property type="entry name" value="NAD(P)-binding Rossmann-fold domains"/>
    <property type="match status" value="1"/>
</dbReference>
<dbReference type="PANTHER" id="PTHR43333">
    <property type="entry name" value="2-HACID_DH_C DOMAIN-CONTAINING PROTEIN"/>
    <property type="match status" value="1"/>
</dbReference>
<dbReference type="CDD" id="cd12164">
    <property type="entry name" value="GDH_like_2"/>
    <property type="match status" value="1"/>
</dbReference>
<feature type="domain" description="D-isomer specific 2-hydroxyacid dehydrogenase NAD-binding" evidence="3">
    <location>
        <begin position="103"/>
        <end position="273"/>
    </location>
</feature>
<keyword evidence="1" id="KW-0560">Oxidoreductase</keyword>
<evidence type="ECO:0000313" key="4">
    <source>
        <dbReference type="EMBL" id="NGO55355.1"/>
    </source>
</evidence>
<gene>
    <name evidence="4" type="ORF">G6N73_30650</name>
</gene>
<evidence type="ECO:0000256" key="1">
    <source>
        <dbReference type="ARBA" id="ARBA00023002"/>
    </source>
</evidence>
<dbReference type="InterPro" id="IPR036291">
    <property type="entry name" value="NAD(P)-bd_dom_sf"/>
</dbReference>
<sequence>MTILLNNHGYDNESWRKEISRQLPELPVKVFGESIDPDEVVYAMVWNHPAGDLKRYPNLKAIFSLGAGAEHFVADTSLPDVPVILLADPAVARDMAAHALYWVLTFHRRYGDYRSQQKGRVWHRKQIVPTREFRAGVFGLGRIGTEVASRISDFGYAVSGWDRSKRQIEGVDCYHGTDSLAEFLGNTDVIINALPLSHKTRHFLDASIFAAMRQGGFFINISRGAVVHDESLLEALDRGHLAGAALDAFAQEPLPVEHPYWSHPRVFVTPHMSGATFASSAAAVIANNVRRLELGLDVFPLFNREAGY</sequence>
<dbReference type="AlphaFoldDB" id="A0A6G4WKL6"/>
<reference evidence="4 5" key="1">
    <citation type="submission" date="2020-02" db="EMBL/GenBank/DDBJ databases">
        <title>Genome sequence of strain CCNWXJ40-4.</title>
        <authorList>
            <person name="Gao J."/>
            <person name="Sun J."/>
        </authorList>
    </citation>
    <scope>NUCLEOTIDE SEQUENCE [LARGE SCALE GENOMIC DNA]</scope>
    <source>
        <strain evidence="4 5">CCNWXJ 40-4</strain>
    </source>
</reference>
<organism evidence="4 5">
    <name type="scientific">Allomesorhizobium camelthorni</name>
    <dbReference type="NCBI Taxonomy" id="475069"/>
    <lineage>
        <taxon>Bacteria</taxon>
        <taxon>Pseudomonadati</taxon>
        <taxon>Pseudomonadota</taxon>
        <taxon>Alphaproteobacteria</taxon>
        <taxon>Hyphomicrobiales</taxon>
        <taxon>Phyllobacteriaceae</taxon>
        <taxon>Allomesorhizobium</taxon>
    </lineage>
</organism>
<protein>
    <submittedName>
        <fullName evidence="4">Glyoxylate/hydroxypyruvate reductase A</fullName>
    </submittedName>
</protein>
<dbReference type="GO" id="GO:0051287">
    <property type="term" value="F:NAD binding"/>
    <property type="evidence" value="ECO:0007669"/>
    <property type="project" value="InterPro"/>
</dbReference>
<evidence type="ECO:0000256" key="2">
    <source>
        <dbReference type="ARBA" id="ARBA00023027"/>
    </source>
</evidence>
<keyword evidence="5" id="KW-1185">Reference proteome</keyword>
<dbReference type="EMBL" id="JAAKZF010000094">
    <property type="protein sequence ID" value="NGO55355.1"/>
    <property type="molecule type" value="Genomic_DNA"/>
</dbReference>
<name>A0A6G4WKL6_9HYPH</name>
<evidence type="ECO:0000313" key="5">
    <source>
        <dbReference type="Proteomes" id="UP001642900"/>
    </source>
</evidence>
<keyword evidence="2" id="KW-0520">NAD</keyword>